<comment type="caution">
    <text evidence="4">The sequence shown here is derived from an EMBL/GenBank/DDBJ whole genome shotgun (WGS) entry which is preliminary data.</text>
</comment>
<organism evidence="4 5">
    <name type="scientific">Victivallis lenta</name>
    <dbReference type="NCBI Taxonomy" id="2606640"/>
    <lineage>
        <taxon>Bacteria</taxon>
        <taxon>Pseudomonadati</taxon>
        <taxon>Lentisphaerota</taxon>
        <taxon>Lentisphaeria</taxon>
        <taxon>Victivallales</taxon>
        <taxon>Victivallaceae</taxon>
        <taxon>Victivallis</taxon>
    </lineage>
</organism>
<evidence type="ECO:0000313" key="4">
    <source>
        <dbReference type="EMBL" id="MST97755.1"/>
    </source>
</evidence>
<accession>A0A844G4C7</accession>
<dbReference type="InterPro" id="IPR055149">
    <property type="entry name" value="Agl_cat_D2"/>
</dbReference>
<name>A0A844G4C7_9BACT</name>
<dbReference type="AlphaFoldDB" id="A0A844G4C7"/>
<evidence type="ECO:0000259" key="3">
    <source>
        <dbReference type="Pfam" id="PF22816"/>
    </source>
</evidence>
<sequence length="566" mass="61850">MNPIHLILPAVFAMIGMQLSAAIPDGTFPWYTLQAEDGTTNAKVIGPSRKAGTFASECVGRRGVKLNRTEDYVEFTVPAQTNAIVIRYAIPDAPGGGGIECTLSLYVDGKHRRDLSLTSRHAWLYGRESEPVNDPAALKFPGGTSFHFFDETRALVGEIPAGAKIRLQKDSEDTALFYIIDLIELEQVPPPLPQPAGSLSVHDFGAIGDGIQDDTEAFQRALTQAETTGKTLYLPPGEFRTSRGFRVRSVMIQGAGMWYSTILNRRSDLTVRSPGIGFGVLGTSVLRDFSIFGDGTCRKDEEFALWGTWGNGSLVENLWIEKTQVGLWSGRDNEPVSENLTVRNCRFRNVFADAVNLCAGTRNAVVENCHARGTGDDAFAIWSAPHGLGPCTGNVYRNCMAEAPWRARCFAIFGGVDNRIENCLGRDTLTDSGLNLSSQFDAWPFGGTTVVKNLLLERCGGWFWGNRPYGGIFFQAAKRDISGTILLEDVTVRDSSAAGISISNGESRLQNIILRNVQFDGVGDFGIDVFPQAVGEILLENCSFELKGGAPLRQRSPQTFQIQNRK</sequence>
<evidence type="ECO:0008006" key="6">
    <source>
        <dbReference type="Google" id="ProtNLM"/>
    </source>
</evidence>
<evidence type="ECO:0000313" key="5">
    <source>
        <dbReference type="Proteomes" id="UP000435649"/>
    </source>
</evidence>
<protein>
    <recommendedName>
        <fullName evidence="6">Pectate lyase-like protein</fullName>
    </recommendedName>
</protein>
<reference evidence="4 5" key="1">
    <citation type="submission" date="2019-08" db="EMBL/GenBank/DDBJ databases">
        <title>In-depth cultivation of the pig gut microbiome towards novel bacterial diversity and tailored functional studies.</title>
        <authorList>
            <person name="Wylensek D."/>
            <person name="Hitch T.C.A."/>
            <person name="Clavel T."/>
        </authorList>
    </citation>
    <scope>NUCLEOTIDE SEQUENCE [LARGE SCALE GENOMIC DNA]</scope>
    <source>
        <strain evidence="4 5">BBE-744-WT-12</strain>
    </source>
</reference>
<dbReference type="SMART" id="SM00710">
    <property type="entry name" value="PbH1"/>
    <property type="match status" value="7"/>
</dbReference>
<dbReference type="InterPro" id="IPR012334">
    <property type="entry name" value="Pectin_lyas_fold"/>
</dbReference>
<dbReference type="InterPro" id="IPR011050">
    <property type="entry name" value="Pectin_lyase_fold/virulence"/>
</dbReference>
<keyword evidence="5" id="KW-1185">Reference proteome</keyword>
<proteinExistence type="predicted"/>
<dbReference type="Pfam" id="PF22815">
    <property type="entry name" value="CatAgl_D1"/>
    <property type="match status" value="1"/>
</dbReference>
<dbReference type="Pfam" id="PF22816">
    <property type="entry name" value="CatAgl_D2"/>
    <property type="match status" value="1"/>
</dbReference>
<dbReference type="EMBL" id="VUNS01000012">
    <property type="protein sequence ID" value="MST97755.1"/>
    <property type="molecule type" value="Genomic_DNA"/>
</dbReference>
<dbReference type="Gene3D" id="2.160.20.10">
    <property type="entry name" value="Single-stranded right-handed beta-helix, Pectin lyase-like"/>
    <property type="match status" value="1"/>
</dbReference>
<dbReference type="InterPro" id="IPR006626">
    <property type="entry name" value="PbH1"/>
</dbReference>
<dbReference type="Proteomes" id="UP000435649">
    <property type="component" value="Unassembled WGS sequence"/>
</dbReference>
<dbReference type="InterPro" id="IPR033801">
    <property type="entry name" value="CBM6-CBM35-CBM36-like_1"/>
</dbReference>
<keyword evidence="1" id="KW-0732">Signal</keyword>
<dbReference type="CDD" id="cd14490">
    <property type="entry name" value="CBM6-CBM35-CBM36_like_1"/>
    <property type="match status" value="1"/>
</dbReference>
<feature type="domain" description="Alpha-1,3-glucanase catalytic" evidence="3">
    <location>
        <begin position="224"/>
        <end position="529"/>
    </location>
</feature>
<evidence type="ECO:0000256" key="1">
    <source>
        <dbReference type="SAM" id="SignalP"/>
    </source>
</evidence>
<feature type="chain" id="PRO_5032604140" description="Pectate lyase-like protein" evidence="1">
    <location>
        <begin position="22"/>
        <end position="566"/>
    </location>
</feature>
<dbReference type="SUPFAM" id="SSF51126">
    <property type="entry name" value="Pectin lyase-like"/>
    <property type="match status" value="1"/>
</dbReference>
<gene>
    <name evidence="4" type="ORF">FYJ85_11970</name>
</gene>
<feature type="signal peptide" evidence="1">
    <location>
        <begin position="1"/>
        <end position="21"/>
    </location>
</feature>
<feature type="domain" description="CBM6/CBM35/CBM36-like 1" evidence="2">
    <location>
        <begin position="28"/>
        <end position="188"/>
    </location>
</feature>
<evidence type="ECO:0000259" key="2">
    <source>
        <dbReference type="Pfam" id="PF22815"/>
    </source>
</evidence>
<dbReference type="RefSeq" id="WP_154418839.1">
    <property type="nucleotide sequence ID" value="NZ_VUNS01000012.1"/>
</dbReference>